<evidence type="ECO:0000256" key="3">
    <source>
        <dbReference type="ARBA" id="ARBA00012640"/>
    </source>
</evidence>
<dbReference type="PANTHER" id="PTHR43344:SF2">
    <property type="entry name" value="PHOSPHOSERINE PHOSPHATASE"/>
    <property type="match status" value="1"/>
</dbReference>
<dbReference type="EC" id="3.1.3.3" evidence="3"/>
<evidence type="ECO:0000256" key="9">
    <source>
        <dbReference type="ARBA" id="ARBA00023299"/>
    </source>
</evidence>
<dbReference type="GO" id="GO:0000287">
    <property type="term" value="F:magnesium ion binding"/>
    <property type="evidence" value="ECO:0007669"/>
    <property type="project" value="TreeGrafter"/>
</dbReference>
<keyword evidence="7" id="KW-0378">Hydrolase</keyword>
<dbReference type="CDD" id="cd04309">
    <property type="entry name" value="HAD_PSP_eu"/>
    <property type="match status" value="1"/>
</dbReference>
<organism evidence="10 11">
    <name type="scientific">Ancylostoma ceylanicum</name>
    <dbReference type="NCBI Taxonomy" id="53326"/>
    <lineage>
        <taxon>Eukaryota</taxon>
        <taxon>Metazoa</taxon>
        <taxon>Ecdysozoa</taxon>
        <taxon>Nematoda</taxon>
        <taxon>Chromadorea</taxon>
        <taxon>Rhabditida</taxon>
        <taxon>Rhabditina</taxon>
        <taxon>Rhabditomorpha</taxon>
        <taxon>Strongyloidea</taxon>
        <taxon>Ancylostomatidae</taxon>
        <taxon>Ancylostomatinae</taxon>
        <taxon>Ancylostoma</taxon>
    </lineage>
</organism>
<keyword evidence="9" id="KW-0718">Serine biosynthesis</keyword>
<reference evidence="11" key="1">
    <citation type="journal article" date="2015" name="Nat. Genet.">
        <title>The genome and transcriptome of the zoonotic hookworm Ancylostoma ceylanicum identify infection-specific gene families.</title>
        <authorList>
            <person name="Schwarz E.M."/>
            <person name="Hu Y."/>
            <person name="Antoshechkin I."/>
            <person name="Miller M.M."/>
            <person name="Sternberg P.W."/>
            <person name="Aroian R.V."/>
        </authorList>
    </citation>
    <scope>NUCLEOTIDE SEQUENCE</scope>
    <source>
        <strain evidence="11">HY135</strain>
    </source>
</reference>
<dbReference type="Gene3D" id="1.10.150.210">
    <property type="entry name" value="Phosphoserine phosphatase, domain 2"/>
    <property type="match status" value="1"/>
</dbReference>
<keyword evidence="11" id="KW-1185">Reference proteome</keyword>
<dbReference type="InterPro" id="IPR050582">
    <property type="entry name" value="HAD-like_SerB"/>
</dbReference>
<gene>
    <name evidence="10" type="primary">Acey_s0002.g1104</name>
    <name evidence="10" type="synonym">Acey-Y62E10A.13</name>
    <name evidence="10" type="ORF">Y032_0002g1104</name>
</gene>
<protein>
    <recommendedName>
        <fullName evidence="4">Phosphoserine phosphatase</fullName>
        <ecNumber evidence="3">3.1.3.3</ecNumber>
    </recommendedName>
</protein>
<evidence type="ECO:0000313" key="10">
    <source>
        <dbReference type="EMBL" id="EYC32806.1"/>
    </source>
</evidence>
<evidence type="ECO:0000256" key="4">
    <source>
        <dbReference type="ARBA" id="ARBA00015196"/>
    </source>
</evidence>
<dbReference type="NCBIfam" id="TIGR01488">
    <property type="entry name" value="HAD-SF-IB"/>
    <property type="match status" value="1"/>
</dbReference>
<dbReference type="STRING" id="53326.A0A016VZP1"/>
<dbReference type="InterPro" id="IPR023214">
    <property type="entry name" value="HAD_sf"/>
</dbReference>
<dbReference type="InterPro" id="IPR036412">
    <property type="entry name" value="HAD-like_sf"/>
</dbReference>
<comment type="cofactor">
    <cofactor evidence="1">
        <name>Mg(2+)</name>
        <dbReference type="ChEBI" id="CHEBI:18420"/>
    </cofactor>
</comment>
<dbReference type="GO" id="GO:0036424">
    <property type="term" value="F:L-phosphoserine phosphatase activity"/>
    <property type="evidence" value="ECO:0007669"/>
    <property type="project" value="TreeGrafter"/>
</dbReference>
<dbReference type="GO" id="GO:0005737">
    <property type="term" value="C:cytoplasm"/>
    <property type="evidence" value="ECO:0007669"/>
    <property type="project" value="TreeGrafter"/>
</dbReference>
<evidence type="ECO:0000256" key="5">
    <source>
        <dbReference type="ARBA" id="ARBA00022605"/>
    </source>
</evidence>
<accession>A0A016VZP1</accession>
<dbReference type="AlphaFoldDB" id="A0A016VZP1"/>
<evidence type="ECO:0000256" key="6">
    <source>
        <dbReference type="ARBA" id="ARBA00022723"/>
    </source>
</evidence>
<dbReference type="GO" id="GO:0006564">
    <property type="term" value="P:L-serine biosynthetic process"/>
    <property type="evidence" value="ECO:0007669"/>
    <property type="project" value="UniProtKB-KW"/>
</dbReference>
<evidence type="ECO:0000313" key="11">
    <source>
        <dbReference type="Proteomes" id="UP000024635"/>
    </source>
</evidence>
<comment type="pathway">
    <text evidence="2">Amino-acid biosynthesis; L-serine biosynthesis; L-serine from 3-phospho-D-glycerate: step 3/3.</text>
</comment>
<dbReference type="Pfam" id="PF00702">
    <property type="entry name" value="Hydrolase"/>
    <property type="match status" value="1"/>
</dbReference>
<dbReference type="Proteomes" id="UP000024635">
    <property type="component" value="Unassembled WGS sequence"/>
</dbReference>
<dbReference type="EMBL" id="JARK01001338">
    <property type="protein sequence ID" value="EYC32806.1"/>
    <property type="molecule type" value="Genomic_DNA"/>
</dbReference>
<dbReference type="PANTHER" id="PTHR43344">
    <property type="entry name" value="PHOSPHOSERINE PHOSPHATASE"/>
    <property type="match status" value="1"/>
</dbReference>
<sequence>MIRVAARPAATALSAHAECHTAHIETPEERTRRIWRSADAVAFDVDSTVCQDEAIDELANYLGVGEAVANVTRQAMNGNARFRHALQARLEVMRPTYDQLEAYANETKPKKKVLFSSLYDFTSAVKHLVNRLYSKTTCAALSIPNRFYYPQVISLQLTPGIRQLIIALHKRGTDVYLVSGGFRRLIYPVADILGIDRKRIYANEILFDKNKNYAGFDENEPTSDSGSKDVGKPAVMGLLKKQGYKHVVMVGDGATDLEASPPADAFIGFGGNQIREAVRARADWYVTDFDVLRKALE</sequence>
<dbReference type="Gene3D" id="3.40.50.1000">
    <property type="entry name" value="HAD superfamily/HAD-like"/>
    <property type="match status" value="1"/>
</dbReference>
<proteinExistence type="predicted"/>
<keyword evidence="8" id="KW-0460">Magnesium</keyword>
<keyword evidence="5" id="KW-0028">Amino-acid biosynthesis</keyword>
<evidence type="ECO:0000256" key="1">
    <source>
        <dbReference type="ARBA" id="ARBA00001946"/>
    </source>
</evidence>
<dbReference type="OrthoDB" id="27226at2759"/>
<evidence type="ECO:0000256" key="7">
    <source>
        <dbReference type="ARBA" id="ARBA00022801"/>
    </source>
</evidence>
<comment type="caution">
    <text evidence="10">The sequence shown here is derived from an EMBL/GenBank/DDBJ whole genome shotgun (WGS) entry which is preliminary data.</text>
</comment>
<evidence type="ECO:0000256" key="8">
    <source>
        <dbReference type="ARBA" id="ARBA00022842"/>
    </source>
</evidence>
<name>A0A016VZP1_9BILA</name>
<evidence type="ECO:0000256" key="2">
    <source>
        <dbReference type="ARBA" id="ARBA00005135"/>
    </source>
</evidence>
<keyword evidence="6" id="KW-0479">Metal-binding</keyword>
<dbReference type="SUPFAM" id="SSF56784">
    <property type="entry name" value="HAD-like"/>
    <property type="match status" value="1"/>
</dbReference>